<dbReference type="Pfam" id="PF03028">
    <property type="entry name" value="Dynein_heavy"/>
    <property type="match status" value="1"/>
</dbReference>
<sequence length="156" mass="16979">PEELVLAARKYVASQLGAEFIEPPPRSLSEVYRDSSACTPILFLLSSGVDPTEEINRLADELGAGREDVHFVSLGQGQGARAAALVDAARETGEWVCLQNCHLAPSFMPTLQRLHEELCAGSVHQNFRLFLTSMPCQTFPLSLLESTIKITSEPPA</sequence>
<feature type="non-terminal residue" evidence="2">
    <location>
        <position position="156"/>
    </location>
</feature>
<dbReference type="AlphaFoldDB" id="A0A139Y4S0"/>
<dbReference type="VEuPathDB" id="ToxoDB:TGARI_230830E"/>
<dbReference type="InterPro" id="IPR026983">
    <property type="entry name" value="DHC"/>
</dbReference>
<feature type="non-terminal residue" evidence="2">
    <location>
        <position position="1"/>
    </location>
</feature>
<dbReference type="Proteomes" id="UP000074247">
    <property type="component" value="Unassembled WGS sequence"/>
</dbReference>
<dbReference type="PANTHER" id="PTHR22878:SF68">
    <property type="entry name" value="DYNEIN HEAVY CHAIN 6, AXONEMAL-LIKE"/>
    <property type="match status" value="1"/>
</dbReference>
<evidence type="ECO:0000313" key="3">
    <source>
        <dbReference type="Proteomes" id="UP000074247"/>
    </source>
</evidence>
<evidence type="ECO:0000259" key="1">
    <source>
        <dbReference type="Pfam" id="PF03028"/>
    </source>
</evidence>
<protein>
    <submittedName>
        <fullName evidence="2">ATPase family associated with various cellular activities (AAA) domain-containing protein</fullName>
    </submittedName>
</protein>
<dbReference type="GO" id="GO:0007018">
    <property type="term" value="P:microtubule-based movement"/>
    <property type="evidence" value="ECO:0007669"/>
    <property type="project" value="InterPro"/>
</dbReference>
<proteinExistence type="predicted"/>
<dbReference type="GO" id="GO:0045505">
    <property type="term" value="F:dynein intermediate chain binding"/>
    <property type="evidence" value="ECO:0007669"/>
    <property type="project" value="InterPro"/>
</dbReference>
<feature type="domain" description="Dynein heavy chain region D6 P-loop" evidence="1">
    <location>
        <begin position="37"/>
        <end position="151"/>
    </location>
</feature>
<comment type="caution">
    <text evidence="2">The sequence shown here is derived from an EMBL/GenBank/DDBJ whole genome shotgun (WGS) entry which is preliminary data.</text>
</comment>
<dbReference type="GO" id="GO:0008569">
    <property type="term" value="F:minus-end-directed microtubule motor activity"/>
    <property type="evidence" value="ECO:0007669"/>
    <property type="project" value="InterPro"/>
</dbReference>
<dbReference type="InterPro" id="IPR004273">
    <property type="entry name" value="Dynein_heavy_D6_P-loop"/>
</dbReference>
<reference evidence="2 3" key="1">
    <citation type="journal article" date="2016" name="Nat. Commun.">
        <title>Local admixture of amplified and diversified secreted pathogenesis determinants shapes mosaic Toxoplasma gondii genomes.</title>
        <authorList>
            <person name="Lorenzi H."/>
            <person name="Khan A."/>
            <person name="Behnke M.S."/>
            <person name="Namasivayam S."/>
            <person name="Swapna L.S."/>
            <person name="Hadjithomas M."/>
            <person name="Karamycheva S."/>
            <person name="Pinney D."/>
            <person name="Brunk B.P."/>
            <person name="Ajioka J.W."/>
            <person name="Ajzenberg D."/>
            <person name="Boothroyd J.C."/>
            <person name="Boyle J.P."/>
            <person name="Darde M.L."/>
            <person name="Diaz-Miranda M.A."/>
            <person name="Dubey J.P."/>
            <person name="Fritz H.M."/>
            <person name="Gennari S.M."/>
            <person name="Gregory B.D."/>
            <person name="Kim K."/>
            <person name="Saeij J.P."/>
            <person name="Su C."/>
            <person name="White M.W."/>
            <person name="Zhu X.Q."/>
            <person name="Howe D.K."/>
            <person name="Rosenthal B.M."/>
            <person name="Grigg M.E."/>
            <person name="Parkinson J."/>
            <person name="Liu L."/>
            <person name="Kissinger J.C."/>
            <person name="Roos D.S."/>
            <person name="Sibley L.D."/>
        </authorList>
    </citation>
    <scope>NUCLEOTIDE SEQUENCE [LARGE SCALE GENOMIC DNA]</scope>
    <source>
        <strain evidence="2 3">ARI</strain>
    </source>
</reference>
<dbReference type="EMBL" id="AGQS02003909">
    <property type="protein sequence ID" value="KYF46044.1"/>
    <property type="molecule type" value="Genomic_DNA"/>
</dbReference>
<name>A0A139Y4S0_TOXGO</name>
<accession>A0A139Y4S0</accession>
<dbReference type="Gene3D" id="3.40.50.300">
    <property type="entry name" value="P-loop containing nucleotide triphosphate hydrolases"/>
    <property type="match status" value="1"/>
</dbReference>
<dbReference type="InterPro" id="IPR027417">
    <property type="entry name" value="P-loop_NTPase"/>
</dbReference>
<organism evidence="2 3">
    <name type="scientific">Toxoplasma gondii ARI</name>
    <dbReference type="NCBI Taxonomy" id="1074872"/>
    <lineage>
        <taxon>Eukaryota</taxon>
        <taxon>Sar</taxon>
        <taxon>Alveolata</taxon>
        <taxon>Apicomplexa</taxon>
        <taxon>Conoidasida</taxon>
        <taxon>Coccidia</taxon>
        <taxon>Eucoccidiorida</taxon>
        <taxon>Eimeriorina</taxon>
        <taxon>Sarcocystidae</taxon>
        <taxon>Toxoplasma</taxon>
    </lineage>
</organism>
<dbReference type="PANTHER" id="PTHR22878">
    <property type="entry name" value="DYNEIN HEAVY CHAIN 6, AXONEMAL-LIKE-RELATED"/>
    <property type="match status" value="1"/>
</dbReference>
<dbReference type="GO" id="GO:0030286">
    <property type="term" value="C:dynein complex"/>
    <property type="evidence" value="ECO:0007669"/>
    <property type="project" value="InterPro"/>
</dbReference>
<dbReference type="GO" id="GO:0051959">
    <property type="term" value="F:dynein light intermediate chain binding"/>
    <property type="evidence" value="ECO:0007669"/>
    <property type="project" value="InterPro"/>
</dbReference>
<evidence type="ECO:0000313" key="2">
    <source>
        <dbReference type="EMBL" id="KYF46044.1"/>
    </source>
</evidence>
<gene>
    <name evidence="2" type="ORF">TGARI_230830E</name>
</gene>
<dbReference type="FunFam" id="3.40.50.300:FF:000362">
    <property type="entry name" value="Dynein, axonemal, heavy chain 6"/>
    <property type="match status" value="1"/>
</dbReference>